<accession>A0AAE3JQH5</accession>
<evidence type="ECO:0000313" key="2">
    <source>
        <dbReference type="EMBL" id="MCG2461879.1"/>
    </source>
</evidence>
<feature type="binding site" evidence="1">
    <location>
        <position position="57"/>
    </location>
    <ligand>
        <name>substrate</name>
    </ligand>
</feature>
<dbReference type="CDD" id="cd07067">
    <property type="entry name" value="HP_PGM_like"/>
    <property type="match status" value="1"/>
</dbReference>
<protein>
    <submittedName>
        <fullName evidence="2">Histidine phosphatase family protein</fullName>
    </submittedName>
</protein>
<reference evidence="2" key="1">
    <citation type="submission" date="2023-02" db="EMBL/GenBank/DDBJ databases">
        <title>Genome of Flavobacteriaceae gen. nov. sp. strain F89.</title>
        <authorList>
            <person name="Wang Y."/>
        </authorList>
    </citation>
    <scope>NUCLEOTIDE SEQUENCE</scope>
    <source>
        <strain evidence="2">F89</strain>
    </source>
</reference>
<sequence length="161" mass="18244">MKTLILMRHGKSSWDYEVNDRDRPLQERGINDALLVASRFVFERGSIDAVFSSPAIRALHTCTIFLRHLGFPIERLKLSEELYDFSGGNVHQFIKRLDDSMETVMIFGHNNAFTYIANSLGNNSIDNVPTAGLVQISFSINNWSAITQGTTENILFPKHLK</sequence>
<dbReference type="InterPro" id="IPR013078">
    <property type="entry name" value="His_Pase_superF_clade-1"/>
</dbReference>
<keyword evidence="3" id="KW-1185">Reference proteome</keyword>
<dbReference type="Pfam" id="PF00300">
    <property type="entry name" value="His_Phos_1"/>
    <property type="match status" value="1"/>
</dbReference>
<dbReference type="PANTHER" id="PTHR47623">
    <property type="entry name" value="OS09G0287300 PROTEIN"/>
    <property type="match status" value="1"/>
</dbReference>
<dbReference type="AlphaFoldDB" id="A0AAE3JQH5"/>
<gene>
    <name evidence="2" type="ORF">K8352_14055</name>
</gene>
<dbReference type="RefSeq" id="WP_317903021.1">
    <property type="nucleotide sequence ID" value="NZ_JAIRBC010000021.1"/>
</dbReference>
<evidence type="ECO:0000313" key="3">
    <source>
        <dbReference type="Proteomes" id="UP001200642"/>
    </source>
</evidence>
<dbReference type="InterPro" id="IPR029033">
    <property type="entry name" value="His_PPase_superfam"/>
</dbReference>
<dbReference type="SMART" id="SM00855">
    <property type="entry name" value="PGAM"/>
    <property type="match status" value="1"/>
</dbReference>
<dbReference type="Proteomes" id="UP001200642">
    <property type="component" value="Unassembled WGS sequence"/>
</dbReference>
<dbReference type="EMBL" id="JAIRBC010000021">
    <property type="protein sequence ID" value="MCG2461879.1"/>
    <property type="molecule type" value="Genomic_DNA"/>
</dbReference>
<proteinExistence type="predicted"/>
<dbReference type="PANTHER" id="PTHR47623:SF1">
    <property type="entry name" value="OS09G0287300 PROTEIN"/>
    <property type="match status" value="1"/>
</dbReference>
<comment type="caution">
    <text evidence="2">The sequence shown here is derived from an EMBL/GenBank/DDBJ whole genome shotgun (WGS) entry which is preliminary data.</text>
</comment>
<name>A0AAE3JQH5_9FLAO</name>
<dbReference type="SUPFAM" id="SSF53254">
    <property type="entry name" value="Phosphoglycerate mutase-like"/>
    <property type="match status" value="1"/>
</dbReference>
<evidence type="ECO:0000256" key="1">
    <source>
        <dbReference type="PIRSR" id="PIRSR613078-2"/>
    </source>
</evidence>
<organism evidence="2 3">
    <name type="scientific">Cerina litoralis</name>
    <dbReference type="NCBI Taxonomy" id="2874477"/>
    <lineage>
        <taxon>Bacteria</taxon>
        <taxon>Pseudomonadati</taxon>
        <taxon>Bacteroidota</taxon>
        <taxon>Flavobacteriia</taxon>
        <taxon>Flavobacteriales</taxon>
        <taxon>Flavobacteriaceae</taxon>
        <taxon>Cerina</taxon>
    </lineage>
</organism>
<dbReference type="Gene3D" id="3.40.50.1240">
    <property type="entry name" value="Phosphoglycerate mutase-like"/>
    <property type="match status" value="1"/>
</dbReference>